<reference evidence="1 2" key="1">
    <citation type="submission" date="2023-06" db="EMBL/GenBank/DDBJ databases">
        <authorList>
            <person name="Yushchuk O."/>
            <person name="Binda E."/>
            <person name="Ruckert-Reed C."/>
            <person name="Fedorenko V."/>
            <person name="Kalinowski J."/>
            <person name="Marinelli F."/>
        </authorList>
    </citation>
    <scope>NUCLEOTIDE SEQUENCE [LARGE SCALE GENOMIC DNA]</scope>
    <source>
        <strain evidence="1 2">NRRL 3884</strain>
    </source>
</reference>
<keyword evidence="2" id="KW-1185">Reference proteome</keyword>
<organism evidence="1 2">
    <name type="scientific">Actinoplanes oblitus</name>
    <dbReference type="NCBI Taxonomy" id="3040509"/>
    <lineage>
        <taxon>Bacteria</taxon>
        <taxon>Bacillati</taxon>
        <taxon>Actinomycetota</taxon>
        <taxon>Actinomycetes</taxon>
        <taxon>Micromonosporales</taxon>
        <taxon>Micromonosporaceae</taxon>
        <taxon>Actinoplanes</taxon>
    </lineage>
</organism>
<proteinExistence type="predicted"/>
<evidence type="ECO:0000313" key="2">
    <source>
        <dbReference type="Proteomes" id="UP001240150"/>
    </source>
</evidence>
<evidence type="ECO:0000313" key="1">
    <source>
        <dbReference type="EMBL" id="WIM94057.1"/>
    </source>
</evidence>
<accession>A0ABY8W978</accession>
<dbReference type="Proteomes" id="UP001240150">
    <property type="component" value="Chromosome"/>
</dbReference>
<sequence>MDVRVTVAGDDAADQLLGLRAWLLREDALRGAVSLCVASVARGELGTGTDTLQVVAGSVSSAFVASLVAWLRTRVGAVRLVMRDREGAEITLEARTVRALDTAGLAELTSTLTSAVEATGEQKRSEKDKKR</sequence>
<name>A0ABY8W978_9ACTN</name>
<dbReference type="InterPro" id="IPR045428">
    <property type="entry name" value="EACC1"/>
</dbReference>
<dbReference type="EMBL" id="CP126980">
    <property type="protein sequence ID" value="WIM94057.1"/>
    <property type="molecule type" value="Genomic_DNA"/>
</dbReference>
<gene>
    <name evidence="1" type="ORF">ACTOB_006057</name>
</gene>
<protein>
    <recommendedName>
        <fullName evidence="3">STAS domain-containing protein</fullName>
    </recommendedName>
</protein>
<evidence type="ECO:0008006" key="3">
    <source>
        <dbReference type="Google" id="ProtNLM"/>
    </source>
</evidence>
<dbReference type="RefSeq" id="WP_284915260.1">
    <property type="nucleotide sequence ID" value="NZ_CP126980.1"/>
</dbReference>
<dbReference type="Pfam" id="PF19953">
    <property type="entry name" value="EACC1"/>
    <property type="match status" value="1"/>
</dbReference>